<dbReference type="InterPro" id="IPR002919">
    <property type="entry name" value="TIL_dom"/>
</dbReference>
<accession>A0A0V1FEE3</accession>
<dbReference type="InterPro" id="IPR036645">
    <property type="entry name" value="Elafin-like_sf"/>
</dbReference>
<feature type="compositionally biased region" description="Basic residues" evidence="1">
    <location>
        <begin position="27"/>
        <end position="41"/>
    </location>
</feature>
<evidence type="ECO:0000256" key="2">
    <source>
        <dbReference type="SAM" id="Phobius"/>
    </source>
</evidence>
<feature type="transmembrane region" description="Helical" evidence="2">
    <location>
        <begin position="93"/>
        <end position="111"/>
    </location>
</feature>
<dbReference type="CDD" id="cd19941">
    <property type="entry name" value="TIL"/>
    <property type="match status" value="1"/>
</dbReference>
<feature type="region of interest" description="Disordered" evidence="1">
    <location>
        <begin position="1"/>
        <end position="67"/>
    </location>
</feature>
<dbReference type="OrthoDB" id="4473401at2759"/>
<feature type="compositionally biased region" description="Low complexity" evidence="1">
    <location>
        <begin position="52"/>
        <end position="67"/>
    </location>
</feature>
<protein>
    <recommendedName>
        <fullName evidence="3">WAP domain-containing protein</fullName>
    </recommendedName>
</protein>
<comment type="caution">
    <text evidence="4">The sequence shown here is derived from an EMBL/GenBank/DDBJ whole genome shotgun (WGS) entry which is preliminary data.</text>
</comment>
<dbReference type="Pfam" id="PF01826">
    <property type="entry name" value="TIL"/>
    <property type="match status" value="1"/>
</dbReference>
<feature type="compositionally biased region" description="Basic residues" evidence="1">
    <location>
        <begin position="1"/>
        <end position="10"/>
    </location>
</feature>
<dbReference type="Proteomes" id="UP000054995">
    <property type="component" value="Unassembled WGS sequence"/>
</dbReference>
<feature type="domain" description="WAP" evidence="3">
    <location>
        <begin position="112"/>
        <end position="160"/>
    </location>
</feature>
<reference evidence="4 5" key="1">
    <citation type="submission" date="2015-01" db="EMBL/GenBank/DDBJ databases">
        <title>Evolution of Trichinella species and genotypes.</title>
        <authorList>
            <person name="Korhonen P.K."/>
            <person name="Edoardo P."/>
            <person name="Giuseppe L.R."/>
            <person name="Gasser R.B."/>
        </authorList>
    </citation>
    <scope>NUCLEOTIDE SEQUENCE [LARGE SCALE GENOMIC DNA]</scope>
    <source>
        <strain evidence="4">ISS470</strain>
    </source>
</reference>
<dbReference type="GO" id="GO:0005576">
    <property type="term" value="C:extracellular region"/>
    <property type="evidence" value="ECO:0007669"/>
    <property type="project" value="InterPro"/>
</dbReference>
<dbReference type="SUPFAM" id="SSF57256">
    <property type="entry name" value="Elafin-like"/>
    <property type="match status" value="3"/>
</dbReference>
<dbReference type="SMART" id="SM00217">
    <property type="entry name" value="WAP"/>
    <property type="match status" value="3"/>
</dbReference>
<dbReference type="Pfam" id="PF00095">
    <property type="entry name" value="WAP"/>
    <property type="match status" value="3"/>
</dbReference>
<dbReference type="Gene3D" id="2.10.25.10">
    <property type="entry name" value="Laminin"/>
    <property type="match status" value="1"/>
</dbReference>
<keyword evidence="2" id="KW-0472">Membrane</keyword>
<evidence type="ECO:0000256" key="1">
    <source>
        <dbReference type="SAM" id="MobiDB-lite"/>
    </source>
</evidence>
<sequence>MQAKATKQRHVVQEEEEEEIKFEKNKIKNRRRRRRRRRRRSKDSSSAGFIGTQSSSTQSQHQQSEQTHLNYTTKRQIDFFFFFKPSASMNHCCCFYAAVIALLLSFVALSSEGQKPGICPAIVGGVPSQNPEHKCLDDYACPGSRKCCDTLIGRVCMLPERDSGADVQYNSKCLLSKPQSVSIMPLFENEDPPSCPAVLPDSFTRDQHLCFSDADCRNGRRCCRYGSVKRCLGGAQYNQETTVWIKPNQVYPTTPRPYPYPPPRPPGMVCTGEGEVYSDCAPLCPKGCDNLHDKPTCSGCKPGCKCKKGYHRLEVNNDKSPCVENAVCRALTSNKNCPDGSVPPSMCQGRGGKCPPGTDCVNGMCCRQQQPYMPKPKPGECPSMPSPSEVKWAASCMNDNECDGSKKCCNTRNGRLCLSPSSRSGTVGQGNLEGTLDKVFNLLGLGNTLLG</sequence>
<dbReference type="AlphaFoldDB" id="A0A0V1FEE3"/>
<proteinExistence type="predicted"/>
<name>A0A0V1FEE3_TRIPS</name>
<organism evidence="4 5">
    <name type="scientific">Trichinella pseudospiralis</name>
    <name type="common">Parasitic roundworm</name>
    <dbReference type="NCBI Taxonomy" id="6337"/>
    <lineage>
        <taxon>Eukaryota</taxon>
        <taxon>Metazoa</taxon>
        <taxon>Ecdysozoa</taxon>
        <taxon>Nematoda</taxon>
        <taxon>Enoplea</taxon>
        <taxon>Dorylaimia</taxon>
        <taxon>Trichinellida</taxon>
        <taxon>Trichinellidae</taxon>
        <taxon>Trichinella</taxon>
    </lineage>
</organism>
<dbReference type="InterPro" id="IPR008197">
    <property type="entry name" value="WAP_dom"/>
</dbReference>
<feature type="domain" description="WAP" evidence="3">
    <location>
        <begin position="374"/>
        <end position="421"/>
    </location>
</feature>
<dbReference type="Gene3D" id="4.10.75.10">
    <property type="entry name" value="Elafin-like"/>
    <property type="match status" value="3"/>
</dbReference>
<evidence type="ECO:0000313" key="4">
    <source>
        <dbReference type="EMBL" id="KRY84127.1"/>
    </source>
</evidence>
<evidence type="ECO:0000313" key="5">
    <source>
        <dbReference type="Proteomes" id="UP000054995"/>
    </source>
</evidence>
<keyword evidence="5" id="KW-1185">Reference proteome</keyword>
<keyword evidence="2" id="KW-0812">Transmembrane</keyword>
<gene>
    <name evidence="4" type="ORF">T4D_16501</name>
</gene>
<dbReference type="PROSITE" id="PS51390">
    <property type="entry name" value="WAP"/>
    <property type="match status" value="2"/>
</dbReference>
<evidence type="ECO:0000259" key="3">
    <source>
        <dbReference type="PROSITE" id="PS51390"/>
    </source>
</evidence>
<dbReference type="GO" id="GO:0030414">
    <property type="term" value="F:peptidase inhibitor activity"/>
    <property type="evidence" value="ECO:0007669"/>
    <property type="project" value="InterPro"/>
</dbReference>
<keyword evidence="2" id="KW-1133">Transmembrane helix</keyword>
<dbReference type="EMBL" id="JYDT01000122">
    <property type="protein sequence ID" value="KRY84127.1"/>
    <property type="molecule type" value="Genomic_DNA"/>
</dbReference>